<comment type="caution">
    <text evidence="3">The sequence shown here is derived from an EMBL/GenBank/DDBJ whole genome shotgun (WGS) entry which is preliminary data.</text>
</comment>
<keyword evidence="2" id="KW-0732">Signal</keyword>
<evidence type="ECO:0000313" key="3">
    <source>
        <dbReference type="EMBL" id="OAM90297.1"/>
    </source>
</evidence>
<organism evidence="3 4">
    <name type="scientific">Termitidicoccus mucosus</name>
    <dbReference type="NCBI Taxonomy" id="1184151"/>
    <lineage>
        <taxon>Bacteria</taxon>
        <taxon>Pseudomonadati</taxon>
        <taxon>Verrucomicrobiota</taxon>
        <taxon>Opitutia</taxon>
        <taxon>Opitutales</taxon>
        <taxon>Opitutaceae</taxon>
        <taxon>Termitidicoccus</taxon>
    </lineage>
</organism>
<dbReference type="RefSeq" id="WP_068768381.1">
    <property type="nucleotide sequence ID" value="NZ_CP109796.1"/>
</dbReference>
<evidence type="ECO:0000256" key="1">
    <source>
        <dbReference type="SAM" id="MobiDB-lite"/>
    </source>
</evidence>
<name>A0A178ILW7_9BACT</name>
<feature type="chain" id="PRO_5008089166" description="DUF4397 domain-containing protein" evidence="2">
    <location>
        <begin position="21"/>
        <end position="268"/>
    </location>
</feature>
<reference evidence="3 4" key="1">
    <citation type="submission" date="2016-01" db="EMBL/GenBank/DDBJ databases">
        <title>High potential of lignocellulose degradation of a new Verrucomicrobia species.</title>
        <authorList>
            <person name="Wang Y."/>
            <person name="Shi Y."/>
            <person name="Qiu Z."/>
            <person name="Liu S."/>
            <person name="Yang H."/>
        </authorList>
    </citation>
    <scope>NUCLEOTIDE SEQUENCE [LARGE SCALE GENOMIC DNA]</scope>
    <source>
        <strain evidence="3 4">TSB47</strain>
    </source>
</reference>
<keyword evidence="4" id="KW-1185">Reference proteome</keyword>
<accession>A0A178ILW7</accession>
<evidence type="ECO:0008006" key="5">
    <source>
        <dbReference type="Google" id="ProtNLM"/>
    </source>
</evidence>
<feature type="signal peptide" evidence="2">
    <location>
        <begin position="1"/>
        <end position="20"/>
    </location>
</feature>
<gene>
    <name evidence="3" type="ORF">AW736_00695</name>
</gene>
<feature type="region of interest" description="Disordered" evidence="1">
    <location>
        <begin position="245"/>
        <end position="268"/>
    </location>
</feature>
<sequence length="268" mass="28402">MKKTLPVLLARIVLPLCAVAFLSSCGTFGDYGSEVTVAADRTKAGAKFVPPTAEKPAYYYLVSVGALELGAVYAGEQKPPENSEVEPQIVQTLAKQHYIRATAATPKPSLVIVYAWGSINPDELDTGDPEMPPAQLNRGQMLALVTTNKTDTTPNSIDMTLNVPDLSDGRYFLLIGAYDAKSFEPGKKRAILWRAKFSTPNSSTSLAAAIPGLLDKGGDFLGQDGLPATIYEKIRKGTVTVGEAEVVENKPGDDAGQGGKNASSAKPE</sequence>
<dbReference type="Proteomes" id="UP000078486">
    <property type="component" value="Unassembled WGS sequence"/>
</dbReference>
<evidence type="ECO:0000313" key="4">
    <source>
        <dbReference type="Proteomes" id="UP000078486"/>
    </source>
</evidence>
<protein>
    <recommendedName>
        <fullName evidence="5">DUF4397 domain-containing protein</fullName>
    </recommendedName>
</protein>
<dbReference type="EMBL" id="LRRQ01000061">
    <property type="protein sequence ID" value="OAM90297.1"/>
    <property type="molecule type" value="Genomic_DNA"/>
</dbReference>
<dbReference type="AlphaFoldDB" id="A0A178ILW7"/>
<proteinExistence type="predicted"/>
<dbReference type="OrthoDB" id="188934at2"/>
<dbReference type="PROSITE" id="PS51257">
    <property type="entry name" value="PROKAR_LIPOPROTEIN"/>
    <property type="match status" value="1"/>
</dbReference>
<evidence type="ECO:0000256" key="2">
    <source>
        <dbReference type="SAM" id="SignalP"/>
    </source>
</evidence>